<feature type="transmembrane region" description="Helical" evidence="1">
    <location>
        <begin position="89"/>
        <end position="113"/>
    </location>
</feature>
<feature type="transmembrane region" description="Helical" evidence="1">
    <location>
        <begin position="125"/>
        <end position="145"/>
    </location>
</feature>
<keyword evidence="1" id="KW-0812">Transmembrane</keyword>
<keyword evidence="1" id="KW-0472">Membrane</keyword>
<dbReference type="Proteomes" id="UP001499988">
    <property type="component" value="Unassembled WGS sequence"/>
</dbReference>
<proteinExistence type="predicted"/>
<protein>
    <recommendedName>
        <fullName evidence="4">DUF2975 domain-containing protein</fullName>
    </recommendedName>
</protein>
<organism evidence="2 3">
    <name type="scientific">Ferrimonas pelagia</name>
    <dbReference type="NCBI Taxonomy" id="1177826"/>
    <lineage>
        <taxon>Bacteria</taxon>
        <taxon>Pseudomonadati</taxon>
        <taxon>Pseudomonadota</taxon>
        <taxon>Gammaproteobacteria</taxon>
        <taxon>Alteromonadales</taxon>
        <taxon>Ferrimonadaceae</taxon>
        <taxon>Ferrimonas</taxon>
    </lineage>
</organism>
<comment type="caution">
    <text evidence="2">The sequence shown here is derived from an EMBL/GenBank/DDBJ whole genome shotgun (WGS) entry which is preliminary data.</text>
</comment>
<dbReference type="RefSeq" id="WP_345336233.1">
    <property type="nucleotide sequence ID" value="NZ_BAABJZ010000093.1"/>
</dbReference>
<evidence type="ECO:0008006" key="4">
    <source>
        <dbReference type="Google" id="ProtNLM"/>
    </source>
</evidence>
<accession>A0ABP9F5L3</accession>
<gene>
    <name evidence="2" type="ORF">GCM10023333_29790</name>
</gene>
<evidence type="ECO:0000313" key="2">
    <source>
        <dbReference type="EMBL" id="GAA4894626.1"/>
    </source>
</evidence>
<evidence type="ECO:0000313" key="3">
    <source>
        <dbReference type="Proteomes" id="UP001499988"/>
    </source>
</evidence>
<feature type="transmembrane region" description="Helical" evidence="1">
    <location>
        <begin position="56"/>
        <end position="77"/>
    </location>
</feature>
<feature type="transmembrane region" description="Helical" evidence="1">
    <location>
        <begin position="20"/>
        <end position="36"/>
    </location>
</feature>
<sequence length="162" mass="18282">MDPLRQYARFFNGQIKWDGAVMFVLLGPISLVYWLLSLQEAFKASEFAAGLLAQQGGYRALTGLVLAVLVYRLFRLAAQDRLFTFESRLCLVLTARIALLFALVISPACLMLLHWRFEQVLSVQTYLSGIDFPLITLAILLHLLAGLQKRSGEFKDEQDLTV</sequence>
<evidence type="ECO:0000256" key="1">
    <source>
        <dbReference type="SAM" id="Phobius"/>
    </source>
</evidence>
<keyword evidence="3" id="KW-1185">Reference proteome</keyword>
<keyword evidence="1" id="KW-1133">Transmembrane helix</keyword>
<name>A0ABP9F5L3_9GAMM</name>
<reference evidence="3" key="1">
    <citation type="journal article" date="2019" name="Int. J. Syst. Evol. Microbiol.">
        <title>The Global Catalogue of Microorganisms (GCM) 10K type strain sequencing project: providing services to taxonomists for standard genome sequencing and annotation.</title>
        <authorList>
            <consortium name="The Broad Institute Genomics Platform"/>
            <consortium name="The Broad Institute Genome Sequencing Center for Infectious Disease"/>
            <person name="Wu L."/>
            <person name="Ma J."/>
        </authorList>
    </citation>
    <scope>NUCLEOTIDE SEQUENCE [LARGE SCALE GENOMIC DNA]</scope>
    <source>
        <strain evidence="3">JCM 18401</strain>
    </source>
</reference>
<dbReference type="EMBL" id="BAABJZ010000093">
    <property type="protein sequence ID" value="GAA4894626.1"/>
    <property type="molecule type" value="Genomic_DNA"/>
</dbReference>